<dbReference type="InterPro" id="IPR011014">
    <property type="entry name" value="MscS_channel_TM-2"/>
</dbReference>
<dbReference type="PANTHER" id="PTHR30460">
    <property type="entry name" value="MODERATE CONDUCTANCE MECHANOSENSITIVE CHANNEL YBIO"/>
    <property type="match status" value="1"/>
</dbReference>
<feature type="region of interest" description="Disordered" evidence="7">
    <location>
        <begin position="218"/>
        <end position="277"/>
    </location>
</feature>
<organism evidence="11 12">
    <name type="scientific">Kribbella sancticallisti</name>
    <dbReference type="NCBI Taxonomy" id="460087"/>
    <lineage>
        <taxon>Bacteria</taxon>
        <taxon>Bacillati</taxon>
        <taxon>Actinomycetota</taxon>
        <taxon>Actinomycetes</taxon>
        <taxon>Propionibacteriales</taxon>
        <taxon>Kribbellaceae</taxon>
        <taxon>Kribbella</taxon>
    </lineage>
</organism>
<dbReference type="InterPro" id="IPR010920">
    <property type="entry name" value="LSM_dom_sf"/>
</dbReference>
<feature type="domain" description="Mechanosensitive ion channel transmembrane helices 2/3" evidence="10">
    <location>
        <begin position="116"/>
        <end position="155"/>
    </location>
</feature>
<keyword evidence="5 8" id="KW-1133">Transmembrane helix</keyword>
<accession>A0ABP4Q717</accession>
<dbReference type="InterPro" id="IPR049142">
    <property type="entry name" value="MS_channel_1st"/>
</dbReference>
<evidence type="ECO:0000256" key="6">
    <source>
        <dbReference type="ARBA" id="ARBA00023136"/>
    </source>
</evidence>
<evidence type="ECO:0000259" key="10">
    <source>
        <dbReference type="Pfam" id="PF21088"/>
    </source>
</evidence>
<keyword evidence="12" id="KW-1185">Reference proteome</keyword>
<protein>
    <recommendedName>
        <fullName evidence="13">Small conductance mechanosensitive channel</fullName>
    </recommendedName>
</protein>
<dbReference type="PANTHER" id="PTHR30460:SF0">
    <property type="entry name" value="MODERATE CONDUCTANCE MECHANOSENSITIVE CHANNEL YBIO"/>
    <property type="match status" value="1"/>
</dbReference>
<evidence type="ECO:0000256" key="5">
    <source>
        <dbReference type="ARBA" id="ARBA00022989"/>
    </source>
</evidence>
<dbReference type="SUPFAM" id="SSF50182">
    <property type="entry name" value="Sm-like ribonucleoproteins"/>
    <property type="match status" value="1"/>
</dbReference>
<dbReference type="RefSeq" id="WP_344220212.1">
    <property type="nucleotide sequence ID" value="NZ_BAAAOS010000048.1"/>
</dbReference>
<dbReference type="EMBL" id="BAAAOS010000048">
    <property type="protein sequence ID" value="GAA1599679.1"/>
    <property type="molecule type" value="Genomic_DNA"/>
</dbReference>
<dbReference type="Gene3D" id="1.10.287.1260">
    <property type="match status" value="1"/>
</dbReference>
<dbReference type="Proteomes" id="UP001500393">
    <property type="component" value="Unassembled WGS sequence"/>
</dbReference>
<feature type="compositionally biased region" description="Polar residues" evidence="7">
    <location>
        <begin position="218"/>
        <end position="234"/>
    </location>
</feature>
<comment type="caution">
    <text evidence="11">The sequence shown here is derived from an EMBL/GenBank/DDBJ whole genome shotgun (WGS) entry which is preliminary data.</text>
</comment>
<feature type="transmembrane region" description="Helical" evidence="8">
    <location>
        <begin position="136"/>
        <end position="158"/>
    </location>
</feature>
<feature type="domain" description="Mechanosensitive ion channel MscS" evidence="9">
    <location>
        <begin position="156"/>
        <end position="220"/>
    </location>
</feature>
<dbReference type="SUPFAM" id="SSF82861">
    <property type="entry name" value="Mechanosensitive channel protein MscS (YggB), transmembrane region"/>
    <property type="match status" value="1"/>
</dbReference>
<feature type="compositionally biased region" description="Basic and acidic residues" evidence="7">
    <location>
        <begin position="240"/>
        <end position="255"/>
    </location>
</feature>
<evidence type="ECO:0000256" key="1">
    <source>
        <dbReference type="ARBA" id="ARBA00004651"/>
    </source>
</evidence>
<comment type="similarity">
    <text evidence="2">Belongs to the MscS (TC 1.A.23) family.</text>
</comment>
<evidence type="ECO:0008006" key="13">
    <source>
        <dbReference type="Google" id="ProtNLM"/>
    </source>
</evidence>
<sequence length="277" mass="29546">MPILLSYPVSLLSHPLFSVPGAFPTFFRRGNDGQLEVTDQIIMVPARILGLIVGFIVIRWLLHKAIRRFARKTGNGAVAGVLAKSRRGQEFVEQTLMSERRTQRAETIASLLCSTVTIILTAVLVVMVLAELGFNILPVVASASIIGVALGFGAQTLVKDFLAGIFMIFEDQYGVGDLVDMEKATGVVEAVGLRVTRLRGEDGTTWYVRNGEVLRVGNLTSRDPNAPATSSTGVGSAAEAADHPPHLEQPAEPRPAETTSTTPAPPSAGPRGHTPDA</sequence>
<evidence type="ECO:0000256" key="8">
    <source>
        <dbReference type="SAM" id="Phobius"/>
    </source>
</evidence>
<gene>
    <name evidence="11" type="ORF">GCM10009789_62220</name>
</gene>
<evidence type="ECO:0000256" key="4">
    <source>
        <dbReference type="ARBA" id="ARBA00022692"/>
    </source>
</evidence>
<evidence type="ECO:0000259" key="9">
    <source>
        <dbReference type="Pfam" id="PF00924"/>
    </source>
</evidence>
<comment type="subcellular location">
    <subcellularLocation>
        <location evidence="1">Cell membrane</location>
        <topology evidence="1">Multi-pass membrane protein</topology>
    </subcellularLocation>
</comment>
<feature type="transmembrane region" description="Helical" evidence="8">
    <location>
        <begin position="107"/>
        <end position="130"/>
    </location>
</feature>
<evidence type="ECO:0000313" key="11">
    <source>
        <dbReference type="EMBL" id="GAA1599679.1"/>
    </source>
</evidence>
<dbReference type="InterPro" id="IPR045276">
    <property type="entry name" value="YbiO_bact"/>
</dbReference>
<evidence type="ECO:0000313" key="12">
    <source>
        <dbReference type="Proteomes" id="UP001500393"/>
    </source>
</evidence>
<evidence type="ECO:0000256" key="7">
    <source>
        <dbReference type="SAM" id="MobiDB-lite"/>
    </source>
</evidence>
<dbReference type="InterPro" id="IPR023408">
    <property type="entry name" value="MscS_beta-dom_sf"/>
</dbReference>
<keyword evidence="4 8" id="KW-0812">Transmembrane</keyword>
<dbReference type="Pfam" id="PF21088">
    <property type="entry name" value="MS_channel_1st"/>
    <property type="match status" value="1"/>
</dbReference>
<keyword evidence="3" id="KW-1003">Cell membrane</keyword>
<evidence type="ECO:0000256" key="3">
    <source>
        <dbReference type="ARBA" id="ARBA00022475"/>
    </source>
</evidence>
<keyword evidence="6 8" id="KW-0472">Membrane</keyword>
<proteinExistence type="inferred from homology"/>
<dbReference type="Pfam" id="PF00924">
    <property type="entry name" value="MS_channel_2nd"/>
    <property type="match status" value="1"/>
</dbReference>
<dbReference type="InterPro" id="IPR006685">
    <property type="entry name" value="MscS_channel_2nd"/>
</dbReference>
<feature type="transmembrane region" description="Helical" evidence="8">
    <location>
        <begin position="42"/>
        <end position="62"/>
    </location>
</feature>
<name>A0ABP4Q717_9ACTN</name>
<reference evidence="12" key="1">
    <citation type="journal article" date="2019" name="Int. J. Syst. Evol. Microbiol.">
        <title>The Global Catalogue of Microorganisms (GCM) 10K type strain sequencing project: providing services to taxonomists for standard genome sequencing and annotation.</title>
        <authorList>
            <consortium name="The Broad Institute Genomics Platform"/>
            <consortium name="The Broad Institute Genome Sequencing Center for Infectious Disease"/>
            <person name="Wu L."/>
            <person name="Ma J."/>
        </authorList>
    </citation>
    <scope>NUCLEOTIDE SEQUENCE [LARGE SCALE GENOMIC DNA]</scope>
    <source>
        <strain evidence="12">JCM 14969</strain>
    </source>
</reference>
<evidence type="ECO:0000256" key="2">
    <source>
        <dbReference type="ARBA" id="ARBA00008017"/>
    </source>
</evidence>
<dbReference type="Gene3D" id="2.30.30.60">
    <property type="match status" value="1"/>
</dbReference>